<evidence type="ECO:0000256" key="1">
    <source>
        <dbReference type="SAM" id="MobiDB-lite"/>
    </source>
</evidence>
<proteinExistence type="predicted"/>
<keyword evidence="2" id="KW-0614">Plasmid</keyword>
<evidence type="ECO:0000313" key="2">
    <source>
        <dbReference type="EMBL" id="QCL10269.1"/>
    </source>
</evidence>
<protein>
    <submittedName>
        <fullName evidence="2">Uncharacterized protein</fullName>
    </submittedName>
</protein>
<gene>
    <name evidence="2" type="ORF">pC6.5b_375</name>
</gene>
<dbReference type="EMBL" id="MK318987">
    <property type="protein sequence ID" value="QCL10269.1"/>
    <property type="molecule type" value="Genomic_DNA"/>
</dbReference>
<dbReference type="RefSeq" id="WP_174048991.1">
    <property type="nucleotide sequence ID" value="NZ_MK318987.1"/>
</dbReference>
<feature type="region of interest" description="Disordered" evidence="1">
    <location>
        <begin position="89"/>
        <end position="141"/>
    </location>
</feature>
<organism evidence="2">
    <name type="scientific">Rhizobium rhizogenes</name>
    <name type="common">Agrobacterium rhizogenes</name>
    <dbReference type="NCBI Taxonomy" id="359"/>
    <lineage>
        <taxon>Bacteria</taxon>
        <taxon>Pseudomonadati</taxon>
        <taxon>Pseudomonadota</taxon>
        <taxon>Alphaproteobacteria</taxon>
        <taxon>Hyphomicrobiales</taxon>
        <taxon>Rhizobiaceae</taxon>
        <taxon>Rhizobium/Agrobacterium group</taxon>
        <taxon>Rhizobium</taxon>
    </lineage>
</organism>
<accession>A0A7S5DQJ7</accession>
<geneLocation type="plasmid" evidence="2">
    <name>pC6.5b</name>
</geneLocation>
<reference evidence="2" key="1">
    <citation type="submission" date="2018-12" db="EMBL/GenBank/DDBJ databases">
        <title>Three Rhizobium rhizogenes strains isolated from the same crown gall tumor carry diverse plasmids.</title>
        <authorList>
            <person name="Pulawska J."/>
            <person name="Kuzmanovic N."/>
        </authorList>
    </citation>
    <scope>NUCLEOTIDE SEQUENCE</scope>
    <source>
        <strain evidence="2">C6.5</strain>
        <plasmid evidence="2">pC6.5b</plasmid>
    </source>
</reference>
<name>A0A7S5DQJ7_RHIRH</name>
<dbReference type="AlphaFoldDB" id="A0A7S5DQJ7"/>
<sequence length="204" mass="21944">MKTTQRSFVVAFKSGRRKPKVGTKSIWGETDLKALAREVEDKTSHLFSSNEAPSGLDLVGDVLPDLINGASASEHAVDLDVARPAIPSTDEAEAEVATHHQENGPAAEDVTPVQESGPASRPQAISIGATRSRTNPALGRPIPRISMTALGDQGGQSMKAVNPISFDEVAALDAENKRLKRLLVERLFAQNLQLEKMLERFDPA</sequence>